<feature type="compositionally biased region" description="Acidic residues" evidence="1">
    <location>
        <begin position="451"/>
        <end position="460"/>
    </location>
</feature>
<evidence type="ECO:0000313" key="2">
    <source>
        <dbReference type="EMBL" id="KAK8855750.1"/>
    </source>
</evidence>
<feature type="compositionally biased region" description="Basic residues" evidence="1">
    <location>
        <begin position="107"/>
        <end position="120"/>
    </location>
</feature>
<feature type="compositionally biased region" description="Basic and acidic residues" evidence="1">
    <location>
        <begin position="375"/>
        <end position="391"/>
    </location>
</feature>
<feature type="compositionally biased region" description="Polar residues" evidence="1">
    <location>
        <begin position="208"/>
        <end position="244"/>
    </location>
</feature>
<gene>
    <name evidence="2" type="ORF">PGQ11_011662</name>
</gene>
<feature type="region of interest" description="Disordered" evidence="1">
    <location>
        <begin position="687"/>
        <end position="863"/>
    </location>
</feature>
<evidence type="ECO:0000256" key="1">
    <source>
        <dbReference type="SAM" id="MobiDB-lite"/>
    </source>
</evidence>
<feature type="compositionally biased region" description="Acidic residues" evidence="1">
    <location>
        <begin position="355"/>
        <end position="374"/>
    </location>
</feature>
<evidence type="ECO:0000313" key="3">
    <source>
        <dbReference type="Proteomes" id="UP001390339"/>
    </source>
</evidence>
<feature type="compositionally biased region" description="Low complexity" evidence="1">
    <location>
        <begin position="764"/>
        <end position="786"/>
    </location>
</feature>
<reference evidence="2 3" key="1">
    <citation type="journal article" date="2024" name="IMA Fungus">
        <title>Apiospora arundinis, a panoply of carbohydrate-active enzymes and secondary metabolites.</title>
        <authorList>
            <person name="Sorensen T."/>
            <person name="Petersen C."/>
            <person name="Muurmann A.T."/>
            <person name="Christiansen J.V."/>
            <person name="Brundto M.L."/>
            <person name="Overgaard C.K."/>
            <person name="Boysen A.T."/>
            <person name="Wollenberg R.D."/>
            <person name="Larsen T.O."/>
            <person name="Sorensen J.L."/>
            <person name="Nielsen K.L."/>
            <person name="Sondergaard T.E."/>
        </authorList>
    </citation>
    <scope>NUCLEOTIDE SEQUENCE [LARGE SCALE GENOMIC DNA]</scope>
    <source>
        <strain evidence="2 3">AAU 773</strain>
    </source>
</reference>
<feature type="region of interest" description="Disordered" evidence="1">
    <location>
        <begin position="1"/>
        <end position="488"/>
    </location>
</feature>
<dbReference type="Proteomes" id="UP001390339">
    <property type="component" value="Unassembled WGS sequence"/>
</dbReference>
<feature type="compositionally biased region" description="Acidic residues" evidence="1">
    <location>
        <begin position="168"/>
        <end position="182"/>
    </location>
</feature>
<dbReference type="EMBL" id="JAPCWZ010000007">
    <property type="protein sequence ID" value="KAK8855750.1"/>
    <property type="molecule type" value="Genomic_DNA"/>
</dbReference>
<sequence>MPVQTRRAGGAGGGQSQQQQQQPAEPPVPKTYKSKPAAPQQRHFSHRRRQIKTYGHDRPSKFRSPAQGTLTQMDFVTPTPPEVGLIDDDDEDDGEEQEVELEPILPKKTKAKSSRNNRRKTMGDEEEPEKARGSKRRKTMGDTPSVSVSVSSSFHTQTLTQFLSNKDETEEDWKIEDSEAETDLGLVEETPKRHGRNRDALGAIIGTETKSTTTGSPLPQETPKETPSNQRSRLLEIPSSQSPATPMLLRYSPAKEPSPLKARSSNIGAPIATPKGIMRKTPRTLEVQDTYSSSHGSPTTPTPKARGAHSSGSKQLRFELPENKENITPGRTKPKSPKTTFEKASNRQPLREIPDSDEEDPDATESEDEGDDVSDAGRRNDESAILGHDDNVSIAEDNSVENYDVSAETQAILISSDNRPSENEDEDDNEPTVSEPADKASTAPAGGKDEQVDDEDEEDTPVAKRSRRLRSSPNKPVAEEQTAHTPTQAYTQAYTQGLESQRVPLEAIRATGPMSDRSDILISIYGEHVKRMVERTKTHEFRSWKMPESVHRVWVYITKPASELRYMFLMGPPQTRGEINDDGIGNAEFNAGKKKAATYAYEVLQIYELNNPVSLETMKQYGWPTAPQKYAYVPPAIVGQLTANLRCALFDEEQDIDHSLIRSSPMRSSPNVTVSQEIAEQIRSDISHSTQLASDPPDIIPASPTPRKRAAPRSRGSSSRNDKDDGNSVFARPVMPRSLSGALAAAAAGQESQRSTRGGGYVRASQATTVSQVSTSSPAPSPEKAAPLPPAHQPFIPSSASRSQPDRPAAVVESSSPSTYRSHRHSLRSSQLPTKSQMLPDSLINQQIEEPPSIIWDSADESE</sequence>
<feature type="compositionally biased region" description="Low complexity" evidence="1">
    <location>
        <begin position="738"/>
        <end position="749"/>
    </location>
</feature>
<feature type="compositionally biased region" description="Low complexity" evidence="1">
    <location>
        <begin position="290"/>
        <end position="303"/>
    </location>
</feature>
<name>A0ABR2I094_9PEZI</name>
<proteinExistence type="predicted"/>
<protein>
    <submittedName>
        <fullName evidence="2">2-3-dihydroxy-2-3-dihydro-p-cumate dehydrogenase</fullName>
    </submittedName>
</protein>
<dbReference type="SUPFAM" id="SSF88697">
    <property type="entry name" value="PUA domain-like"/>
    <property type="match status" value="1"/>
</dbReference>
<accession>A0ABR2I094</accession>
<keyword evidence="3" id="KW-1185">Reference proteome</keyword>
<feature type="compositionally biased region" description="Polar residues" evidence="1">
    <location>
        <begin position="831"/>
        <end position="848"/>
    </location>
</feature>
<feature type="compositionally biased region" description="Basic and acidic residues" evidence="1">
    <location>
        <begin position="340"/>
        <end position="354"/>
    </location>
</feature>
<feature type="compositionally biased region" description="Basic and acidic residues" evidence="1">
    <location>
        <begin position="316"/>
        <end position="325"/>
    </location>
</feature>
<dbReference type="InterPro" id="IPR015947">
    <property type="entry name" value="PUA-like_sf"/>
</dbReference>
<organism evidence="2 3">
    <name type="scientific">Apiospora arundinis</name>
    <dbReference type="NCBI Taxonomy" id="335852"/>
    <lineage>
        <taxon>Eukaryota</taxon>
        <taxon>Fungi</taxon>
        <taxon>Dikarya</taxon>
        <taxon>Ascomycota</taxon>
        <taxon>Pezizomycotina</taxon>
        <taxon>Sordariomycetes</taxon>
        <taxon>Xylariomycetidae</taxon>
        <taxon>Amphisphaeriales</taxon>
        <taxon>Apiosporaceae</taxon>
        <taxon>Apiospora</taxon>
    </lineage>
</organism>
<comment type="caution">
    <text evidence="2">The sequence shown here is derived from an EMBL/GenBank/DDBJ whole genome shotgun (WGS) entry which is preliminary data.</text>
</comment>
<feature type="compositionally biased region" description="Polar residues" evidence="1">
    <location>
        <begin position="154"/>
        <end position="164"/>
    </location>
</feature>
<feature type="compositionally biased region" description="Acidic residues" evidence="1">
    <location>
        <begin position="85"/>
        <end position="101"/>
    </location>
</feature>